<feature type="coiled-coil region" evidence="6">
    <location>
        <begin position="136"/>
        <end position="170"/>
    </location>
</feature>
<reference evidence="10 11" key="1">
    <citation type="submission" date="2024-11" db="EMBL/GenBank/DDBJ databases">
        <title>Adaptive evolution of stress response genes in parasites aligns with host niche diversity.</title>
        <authorList>
            <person name="Hahn C."/>
            <person name="Resl P."/>
        </authorList>
    </citation>
    <scope>NUCLEOTIDE SEQUENCE [LARGE SCALE GENOMIC DNA]</scope>
    <source>
        <strain evidence="10">EGGRZ-B1_66</strain>
        <tissue evidence="10">Body</tissue>
    </source>
</reference>
<evidence type="ECO:0000256" key="5">
    <source>
        <dbReference type="ARBA" id="ARBA00023242"/>
    </source>
</evidence>
<keyword evidence="2" id="KW-0805">Transcription regulation</keyword>
<dbReference type="AlphaFoldDB" id="A0ABD2PWW8"/>
<name>A0ABD2PWW8_9PLAT</name>
<evidence type="ECO:0000256" key="2">
    <source>
        <dbReference type="ARBA" id="ARBA00023015"/>
    </source>
</evidence>
<comment type="subcellular location">
    <subcellularLocation>
        <location evidence="1">Nucleus</location>
    </subcellularLocation>
</comment>
<dbReference type="SUPFAM" id="SSF57959">
    <property type="entry name" value="Leucine zipper domain"/>
    <property type="match status" value="1"/>
</dbReference>
<dbReference type="InterPro" id="IPR004827">
    <property type="entry name" value="bZIP"/>
</dbReference>
<evidence type="ECO:0000256" key="8">
    <source>
        <dbReference type="SAM" id="Phobius"/>
    </source>
</evidence>
<evidence type="ECO:0000259" key="9">
    <source>
        <dbReference type="PROSITE" id="PS50217"/>
    </source>
</evidence>
<evidence type="ECO:0000313" key="10">
    <source>
        <dbReference type="EMBL" id="KAL3311926.1"/>
    </source>
</evidence>
<keyword evidence="3" id="KW-0238">DNA-binding</keyword>
<keyword evidence="11" id="KW-1185">Reference proteome</keyword>
<evidence type="ECO:0000256" key="4">
    <source>
        <dbReference type="ARBA" id="ARBA00023163"/>
    </source>
</evidence>
<dbReference type="EMBL" id="JBJKFK010001950">
    <property type="protein sequence ID" value="KAL3311926.1"/>
    <property type="molecule type" value="Genomic_DNA"/>
</dbReference>
<keyword evidence="8" id="KW-0472">Membrane</keyword>
<dbReference type="Pfam" id="PF00170">
    <property type="entry name" value="bZIP_1"/>
    <property type="match status" value="1"/>
</dbReference>
<dbReference type="Proteomes" id="UP001626550">
    <property type="component" value="Unassembled WGS sequence"/>
</dbReference>
<dbReference type="SMART" id="SM00338">
    <property type="entry name" value="BRLZ"/>
    <property type="match status" value="1"/>
</dbReference>
<keyword evidence="5" id="KW-0539">Nucleus</keyword>
<dbReference type="InterPro" id="IPR046347">
    <property type="entry name" value="bZIP_sf"/>
</dbReference>
<feature type="transmembrane region" description="Helical" evidence="8">
    <location>
        <begin position="251"/>
        <end position="275"/>
    </location>
</feature>
<accession>A0ABD2PWW8</accession>
<keyword evidence="6" id="KW-0175">Coiled coil</keyword>
<feature type="region of interest" description="Disordered" evidence="7">
    <location>
        <begin position="47"/>
        <end position="71"/>
    </location>
</feature>
<keyword evidence="4" id="KW-0804">Transcription</keyword>
<organism evidence="10 11">
    <name type="scientific">Cichlidogyrus casuarinus</name>
    <dbReference type="NCBI Taxonomy" id="1844966"/>
    <lineage>
        <taxon>Eukaryota</taxon>
        <taxon>Metazoa</taxon>
        <taxon>Spiralia</taxon>
        <taxon>Lophotrochozoa</taxon>
        <taxon>Platyhelminthes</taxon>
        <taxon>Monogenea</taxon>
        <taxon>Monopisthocotylea</taxon>
        <taxon>Dactylogyridea</taxon>
        <taxon>Ancyrocephalidae</taxon>
        <taxon>Cichlidogyrus</taxon>
    </lineage>
</organism>
<evidence type="ECO:0000256" key="7">
    <source>
        <dbReference type="SAM" id="MobiDB-lite"/>
    </source>
</evidence>
<evidence type="ECO:0000256" key="3">
    <source>
        <dbReference type="ARBA" id="ARBA00023125"/>
    </source>
</evidence>
<feature type="compositionally biased region" description="Polar residues" evidence="7">
    <location>
        <begin position="47"/>
        <end position="68"/>
    </location>
</feature>
<dbReference type="PROSITE" id="PS00036">
    <property type="entry name" value="BZIP_BASIC"/>
    <property type="match status" value="1"/>
</dbReference>
<dbReference type="PANTHER" id="PTHR46004:SF3">
    <property type="entry name" value="CYCLIC AMP RESPONSE ELEMENT-BINDING PROTEIN A"/>
    <property type="match status" value="1"/>
</dbReference>
<feature type="domain" description="BZIP" evidence="9">
    <location>
        <begin position="118"/>
        <end position="181"/>
    </location>
</feature>
<comment type="caution">
    <text evidence="10">The sequence shown here is derived from an EMBL/GenBank/DDBJ whole genome shotgun (WGS) entry which is preliminary data.</text>
</comment>
<evidence type="ECO:0000256" key="1">
    <source>
        <dbReference type="ARBA" id="ARBA00004123"/>
    </source>
</evidence>
<evidence type="ECO:0000256" key="6">
    <source>
        <dbReference type="SAM" id="Coils"/>
    </source>
</evidence>
<sequence length="361" mass="40784">MVDESNELPDLSFLFEDYFSEIESPDETIDLSSIPFDDLLTQSDMQISTSASNSSPQTNSTKYSSESQPSDEDFDHIEFIDAVKGQKLYLSDEERYLLSRENVKIPTKLPLTRMEDRALRGVRRRIRNKLSAKASRARKQEHVVELEKRLNHFESENNKLHLRVESLRKSNRGLVSMVRRLQEKVSNFSGISSYCNRTDIKTRFASSKVNSVIGRHALTSRHDAQEAFLPRWKNEQLPDKLHPDSRPSGTYLMMVAFVCILAISPVFSTISQYALSKSVATPRRDLTHAATSRVLLNYGPKTLEEFNRELNDGNQDSAQIRISADTLEAVNSVNSPDINKTYDKAKLGTKSIPLPGVIAAG</sequence>
<dbReference type="Gene3D" id="1.20.5.170">
    <property type="match status" value="1"/>
</dbReference>
<dbReference type="PROSITE" id="PS50217">
    <property type="entry name" value="BZIP"/>
    <property type="match status" value="1"/>
</dbReference>
<keyword evidence="8" id="KW-1133">Transmembrane helix</keyword>
<proteinExistence type="predicted"/>
<dbReference type="GO" id="GO:0003677">
    <property type="term" value="F:DNA binding"/>
    <property type="evidence" value="ECO:0007669"/>
    <property type="project" value="UniProtKB-KW"/>
</dbReference>
<dbReference type="GO" id="GO:0005634">
    <property type="term" value="C:nucleus"/>
    <property type="evidence" value="ECO:0007669"/>
    <property type="project" value="UniProtKB-SubCell"/>
</dbReference>
<evidence type="ECO:0000313" key="11">
    <source>
        <dbReference type="Proteomes" id="UP001626550"/>
    </source>
</evidence>
<keyword evidence="8" id="KW-0812">Transmembrane</keyword>
<dbReference type="PANTHER" id="PTHR46004">
    <property type="entry name" value="CYCLIC AMP RESPONSE ELEMENT-BINDING PROTEIN A"/>
    <property type="match status" value="1"/>
</dbReference>
<gene>
    <name evidence="10" type="ORF">Ciccas_009488</name>
</gene>
<protein>
    <recommendedName>
        <fullName evidence="9">BZIP domain-containing protein</fullName>
    </recommendedName>
</protein>